<accession>A0A927Q1F2</accession>
<keyword evidence="2" id="KW-0812">Transmembrane</keyword>
<dbReference type="InterPro" id="IPR019606">
    <property type="entry name" value="GerMN"/>
</dbReference>
<keyword evidence="5" id="KW-1185">Reference proteome</keyword>
<evidence type="ECO:0000313" key="4">
    <source>
        <dbReference type="EMBL" id="MBD8870017.1"/>
    </source>
</evidence>
<dbReference type="InterPro" id="IPR018911">
    <property type="entry name" value="Gmad2_Ig-like_dom"/>
</dbReference>
<dbReference type="EMBL" id="JACYXZ010000003">
    <property type="protein sequence ID" value="MBD8870017.1"/>
    <property type="molecule type" value="Genomic_DNA"/>
</dbReference>
<dbReference type="Proteomes" id="UP000616839">
    <property type="component" value="Unassembled WGS sequence"/>
</dbReference>
<protein>
    <submittedName>
        <fullName evidence="4">GerMN domain-containing protein</fullName>
    </submittedName>
</protein>
<evidence type="ECO:0000256" key="2">
    <source>
        <dbReference type="SAM" id="Phobius"/>
    </source>
</evidence>
<gene>
    <name evidence="4" type="ORF">IE331_10325</name>
</gene>
<dbReference type="Pfam" id="PF10648">
    <property type="entry name" value="Gmad2"/>
    <property type="match status" value="1"/>
</dbReference>
<dbReference type="RefSeq" id="WP_192143271.1">
    <property type="nucleotide sequence ID" value="NZ_JACYXZ010000003.1"/>
</dbReference>
<evidence type="ECO:0000313" key="5">
    <source>
        <dbReference type="Proteomes" id="UP000616839"/>
    </source>
</evidence>
<name>A0A927Q1F2_9ACTN</name>
<feature type="transmembrane region" description="Helical" evidence="2">
    <location>
        <begin position="45"/>
        <end position="66"/>
    </location>
</feature>
<feature type="region of interest" description="Disordered" evidence="1">
    <location>
        <begin position="72"/>
        <end position="122"/>
    </location>
</feature>
<evidence type="ECO:0000259" key="3">
    <source>
        <dbReference type="SMART" id="SM00909"/>
    </source>
</evidence>
<sequence length="355" mass="36607">MSPHDPAGDDLSRLLHDAVDDLEPRPGIEAIRSRTKENTMPTRPWIWGVGGAVVATAATITAVAFAGNLGSTGSQDPGPASGSASATESAPSPDESPAPTADASPSPTAGASDAGAIPVYWVGDTPQGPRLYREFQAGTPGTDPVTDAARRAVSGSALDPDYATGWPEGTDVAGVESSGETIVVDLTGAPRTRPDGMSRAQAQMAVEQVVYTVQAARGEGRAPVDLRLDGERTDQVLGVPTSEPLANGDPLSTLALVNITAPEEGATVSGEFRASGLASSFEATVPWQVRRGDEVVLTGFSTAEGWMDRLYPWQTTVDVSSLDPGEYLFVAQTDDPSGGAEGAGPHEDTKVITVE</sequence>
<proteinExistence type="predicted"/>
<reference evidence="4" key="1">
    <citation type="submission" date="2020-09" db="EMBL/GenBank/DDBJ databases">
        <title>Nocardioides sp. strain MJB4 16S ribosomal RNA gene Genome sequencing and assembly.</title>
        <authorList>
            <person name="Kim I."/>
        </authorList>
    </citation>
    <scope>NUCLEOTIDE SEQUENCE</scope>
    <source>
        <strain evidence="4">MJB4</strain>
    </source>
</reference>
<feature type="region of interest" description="Disordered" evidence="1">
    <location>
        <begin position="334"/>
        <end position="355"/>
    </location>
</feature>
<keyword evidence="2" id="KW-1133">Transmembrane helix</keyword>
<evidence type="ECO:0000256" key="1">
    <source>
        <dbReference type="SAM" id="MobiDB-lite"/>
    </source>
</evidence>
<dbReference type="AlphaFoldDB" id="A0A927Q1F2"/>
<keyword evidence="2" id="KW-0472">Membrane</keyword>
<feature type="compositionally biased region" description="Basic and acidic residues" evidence="1">
    <location>
        <begin position="344"/>
        <end position="355"/>
    </location>
</feature>
<feature type="compositionally biased region" description="Low complexity" evidence="1">
    <location>
        <begin position="76"/>
        <end position="116"/>
    </location>
</feature>
<dbReference type="SMART" id="SM00909">
    <property type="entry name" value="Germane"/>
    <property type="match status" value="1"/>
</dbReference>
<feature type="region of interest" description="Disordered" evidence="1">
    <location>
        <begin position="1"/>
        <end position="20"/>
    </location>
</feature>
<organism evidence="4 5">
    <name type="scientific">Nocardioides donggukensis</name>
    <dbReference type="NCBI Taxonomy" id="2774019"/>
    <lineage>
        <taxon>Bacteria</taxon>
        <taxon>Bacillati</taxon>
        <taxon>Actinomycetota</taxon>
        <taxon>Actinomycetes</taxon>
        <taxon>Propionibacteriales</taxon>
        <taxon>Nocardioidaceae</taxon>
        <taxon>Nocardioides</taxon>
    </lineage>
</organism>
<dbReference type="Pfam" id="PF10646">
    <property type="entry name" value="Germane"/>
    <property type="match status" value="1"/>
</dbReference>
<feature type="domain" description="GerMN" evidence="3">
    <location>
        <begin position="145"/>
        <end position="237"/>
    </location>
</feature>
<comment type="caution">
    <text evidence="4">The sequence shown here is derived from an EMBL/GenBank/DDBJ whole genome shotgun (WGS) entry which is preliminary data.</text>
</comment>